<reference evidence="1" key="2">
    <citation type="journal article" date="2023" name="IMA Fungus">
        <title>Comparative genomic study of the Penicillium genus elucidates a diverse pangenome and 15 lateral gene transfer events.</title>
        <authorList>
            <person name="Petersen C."/>
            <person name="Sorensen T."/>
            <person name="Nielsen M.R."/>
            <person name="Sondergaard T.E."/>
            <person name="Sorensen J.L."/>
            <person name="Fitzpatrick D.A."/>
            <person name="Frisvad J.C."/>
            <person name="Nielsen K.L."/>
        </authorList>
    </citation>
    <scope>NUCLEOTIDE SEQUENCE</scope>
    <source>
        <strain evidence="1">IBT 3081</strain>
    </source>
</reference>
<dbReference type="Proteomes" id="UP001147752">
    <property type="component" value="Unassembled WGS sequence"/>
</dbReference>
<proteinExistence type="predicted"/>
<reference evidence="1" key="1">
    <citation type="submission" date="2022-12" db="EMBL/GenBank/DDBJ databases">
        <authorList>
            <person name="Petersen C."/>
        </authorList>
    </citation>
    <scope>NUCLEOTIDE SEQUENCE</scope>
    <source>
        <strain evidence="1">IBT 3081</strain>
    </source>
</reference>
<dbReference type="OrthoDB" id="6161812at2759"/>
<evidence type="ECO:0000313" key="1">
    <source>
        <dbReference type="EMBL" id="KAJ5382883.1"/>
    </source>
</evidence>
<dbReference type="GeneID" id="81457707"/>
<organism evidence="1 2">
    <name type="scientific">Penicillium concentricum</name>
    <dbReference type="NCBI Taxonomy" id="293559"/>
    <lineage>
        <taxon>Eukaryota</taxon>
        <taxon>Fungi</taxon>
        <taxon>Dikarya</taxon>
        <taxon>Ascomycota</taxon>
        <taxon>Pezizomycotina</taxon>
        <taxon>Eurotiomycetes</taxon>
        <taxon>Eurotiomycetidae</taxon>
        <taxon>Eurotiales</taxon>
        <taxon>Aspergillaceae</taxon>
        <taxon>Penicillium</taxon>
    </lineage>
</organism>
<evidence type="ECO:0000313" key="2">
    <source>
        <dbReference type="Proteomes" id="UP001147752"/>
    </source>
</evidence>
<protein>
    <submittedName>
        <fullName evidence="1">Uncharacterized protein</fullName>
    </submittedName>
</protein>
<sequence length="193" mass="22289">MGSSTFVSRWSLKPPWQFCGLLKWYQRYLPEGNDLKELAMTCAINRQAPFMADCDKELLTVDVLISVHQAQAAESLGEPLKAIELNEQAYKMRFDESPQQMRALCCTANNVAQSNTSAKLYQKAQDWFEISDKWWHLAVKNGEESGDRPARHILDHAQNFMRLHEYAKAEEMLDICISRIKTEYPLDWAMLAQ</sequence>
<name>A0A9W9VHX2_9EURO</name>
<dbReference type="RefSeq" id="XP_056582659.1">
    <property type="nucleotide sequence ID" value="XM_056718524.1"/>
</dbReference>
<keyword evidence="2" id="KW-1185">Reference proteome</keyword>
<comment type="caution">
    <text evidence="1">The sequence shown here is derived from an EMBL/GenBank/DDBJ whole genome shotgun (WGS) entry which is preliminary data.</text>
</comment>
<accession>A0A9W9VHX2</accession>
<gene>
    <name evidence="1" type="ORF">N7517_000794</name>
</gene>
<dbReference type="EMBL" id="JAPZBT010000001">
    <property type="protein sequence ID" value="KAJ5382883.1"/>
    <property type="molecule type" value="Genomic_DNA"/>
</dbReference>
<dbReference type="AlphaFoldDB" id="A0A9W9VHX2"/>